<accession>A0A0D3KUA9</accession>
<protein>
    <recommendedName>
        <fullName evidence="3">Prolyl 4-hydroxylase alpha subunit Fe(2+) 2OG dioxygenase domain-containing protein</fullName>
    </recommendedName>
</protein>
<reference evidence="1" key="2">
    <citation type="submission" date="2024-10" db="UniProtKB">
        <authorList>
            <consortium name="EnsemblProtists"/>
        </authorList>
    </citation>
    <scope>IDENTIFICATION</scope>
</reference>
<dbReference type="Proteomes" id="UP000013827">
    <property type="component" value="Unassembled WGS sequence"/>
</dbReference>
<reference evidence="2" key="1">
    <citation type="journal article" date="2013" name="Nature">
        <title>Pan genome of the phytoplankton Emiliania underpins its global distribution.</title>
        <authorList>
            <person name="Read B.A."/>
            <person name="Kegel J."/>
            <person name="Klute M.J."/>
            <person name="Kuo A."/>
            <person name="Lefebvre S.C."/>
            <person name="Maumus F."/>
            <person name="Mayer C."/>
            <person name="Miller J."/>
            <person name="Monier A."/>
            <person name="Salamov A."/>
            <person name="Young J."/>
            <person name="Aguilar M."/>
            <person name="Claverie J.M."/>
            <person name="Frickenhaus S."/>
            <person name="Gonzalez K."/>
            <person name="Herman E.K."/>
            <person name="Lin Y.C."/>
            <person name="Napier J."/>
            <person name="Ogata H."/>
            <person name="Sarno A.F."/>
            <person name="Shmutz J."/>
            <person name="Schroeder D."/>
            <person name="de Vargas C."/>
            <person name="Verret F."/>
            <person name="von Dassow P."/>
            <person name="Valentin K."/>
            <person name="Van de Peer Y."/>
            <person name="Wheeler G."/>
            <person name="Dacks J.B."/>
            <person name="Delwiche C.F."/>
            <person name="Dyhrman S.T."/>
            <person name="Glockner G."/>
            <person name="John U."/>
            <person name="Richards T."/>
            <person name="Worden A.Z."/>
            <person name="Zhang X."/>
            <person name="Grigoriev I.V."/>
            <person name="Allen A.E."/>
            <person name="Bidle K."/>
            <person name="Borodovsky M."/>
            <person name="Bowler C."/>
            <person name="Brownlee C."/>
            <person name="Cock J.M."/>
            <person name="Elias M."/>
            <person name="Gladyshev V.N."/>
            <person name="Groth M."/>
            <person name="Guda C."/>
            <person name="Hadaegh A."/>
            <person name="Iglesias-Rodriguez M.D."/>
            <person name="Jenkins J."/>
            <person name="Jones B.M."/>
            <person name="Lawson T."/>
            <person name="Leese F."/>
            <person name="Lindquist E."/>
            <person name="Lobanov A."/>
            <person name="Lomsadze A."/>
            <person name="Malik S.B."/>
            <person name="Marsh M.E."/>
            <person name="Mackinder L."/>
            <person name="Mock T."/>
            <person name="Mueller-Roeber B."/>
            <person name="Pagarete A."/>
            <person name="Parker M."/>
            <person name="Probert I."/>
            <person name="Quesneville H."/>
            <person name="Raines C."/>
            <person name="Rensing S.A."/>
            <person name="Riano-Pachon D.M."/>
            <person name="Richier S."/>
            <person name="Rokitta S."/>
            <person name="Shiraiwa Y."/>
            <person name="Soanes D.M."/>
            <person name="van der Giezen M."/>
            <person name="Wahlund T.M."/>
            <person name="Williams B."/>
            <person name="Wilson W."/>
            <person name="Wolfe G."/>
            <person name="Wurch L.L."/>
        </authorList>
    </citation>
    <scope>NUCLEOTIDE SEQUENCE</scope>
</reference>
<organism evidence="1 2">
    <name type="scientific">Emiliania huxleyi (strain CCMP1516)</name>
    <dbReference type="NCBI Taxonomy" id="280463"/>
    <lineage>
        <taxon>Eukaryota</taxon>
        <taxon>Haptista</taxon>
        <taxon>Haptophyta</taxon>
        <taxon>Prymnesiophyceae</taxon>
        <taxon>Isochrysidales</taxon>
        <taxon>Noelaerhabdaceae</taxon>
        <taxon>Emiliania</taxon>
    </lineage>
</organism>
<dbReference type="EnsemblProtists" id="EOD39344">
    <property type="protein sequence ID" value="EOD39344"/>
    <property type="gene ID" value="EMIHUDRAFT_454425"/>
</dbReference>
<proteinExistence type="predicted"/>
<dbReference type="GeneID" id="17284615"/>
<dbReference type="PaxDb" id="2903-EOD39344"/>
<evidence type="ECO:0000313" key="1">
    <source>
        <dbReference type="EnsemblProtists" id="EOD39344"/>
    </source>
</evidence>
<sequence>MSYDKTLDGHDAEQQRQDTLLRATLHNTLLLTHALLPACRRQLPGFARMEEALAEWLQARYGTVVELFYAHGLRQSRATMQSTGFSVHQDTEDFSFIEYTVVVKLTPDGLGEAPSSMRVVGADRPFYYSPAAGASGCFRADLYHASVEPESEDEHLKIAFFFRRSTRGERRAKRALTESDEAVAELELAQRRKLAAPQLLG</sequence>
<evidence type="ECO:0008006" key="3">
    <source>
        <dbReference type="Google" id="ProtNLM"/>
    </source>
</evidence>
<dbReference type="HOGENOM" id="CLU_1362588_0_0_1"/>
<keyword evidence="2" id="KW-1185">Reference proteome</keyword>
<dbReference type="RefSeq" id="XP_005791773.1">
    <property type="nucleotide sequence ID" value="XM_005791716.1"/>
</dbReference>
<name>A0A0D3KUA9_EMIH1</name>
<evidence type="ECO:0000313" key="2">
    <source>
        <dbReference type="Proteomes" id="UP000013827"/>
    </source>
</evidence>
<dbReference type="KEGG" id="ehx:EMIHUDRAFT_454425"/>
<dbReference type="AlphaFoldDB" id="A0A0D3KUA9"/>